<evidence type="ECO:0000313" key="2">
    <source>
        <dbReference type="Proteomes" id="UP000291404"/>
    </source>
</evidence>
<dbReference type="AlphaFoldDB" id="A0A4Q9LDS3"/>
<protein>
    <submittedName>
        <fullName evidence="1">Uncharacterized protein</fullName>
    </submittedName>
</protein>
<reference evidence="1 2" key="1">
    <citation type="submission" date="2017-12" db="EMBL/GenBank/DDBJ databases">
        <authorList>
            <person name="Pombert J.-F."/>
            <person name="Haag K.L."/>
            <person name="Ebert D."/>
        </authorList>
    </citation>
    <scope>NUCLEOTIDE SEQUENCE [LARGE SCALE GENOMIC DNA]</scope>
    <source>
        <strain evidence="1">BE-OM-2</strain>
    </source>
</reference>
<keyword evidence="2" id="KW-1185">Reference proteome</keyword>
<dbReference type="VEuPathDB" id="MicrosporidiaDB:CWI39_1348p0010"/>
<comment type="caution">
    <text evidence="1">The sequence shown here is derived from an EMBL/GenBank/DDBJ whole genome shotgun (WGS) entry which is preliminary data.</text>
</comment>
<gene>
    <name evidence="1" type="ORF">CWI36_0508p0020</name>
</gene>
<name>A0A4Q9LDS3_9MICR</name>
<dbReference type="EMBL" id="PITI01000508">
    <property type="protein sequence ID" value="TBU06139.1"/>
    <property type="molecule type" value="Genomic_DNA"/>
</dbReference>
<evidence type="ECO:0000313" key="1">
    <source>
        <dbReference type="EMBL" id="TBU06139.1"/>
    </source>
</evidence>
<sequence length="222" mass="25770">MISSKNISEENTNDKNIEDLYAKVIRRKKPKNTSIQETILMVECKPNEILNETTTSDQLSTIHQENQSNEITNVEPSNTIYQEISLNEITNIDKLNRMYQDSQPNVIPTANILYNSRKNEILSVGDTSGWPKKSNIGSYDETVFCYNQHTNVFRELENVEPRINTNEKTDSEEEQMMVVPMEEIISVFFEEKGAYLFKFDRKNDVLDQCKRNLQYAGKDCFS</sequence>
<dbReference type="VEuPathDB" id="MicrosporidiaDB:CWI36_0508p0020"/>
<proteinExistence type="predicted"/>
<dbReference type="Proteomes" id="UP000291404">
    <property type="component" value="Unassembled WGS sequence"/>
</dbReference>
<accession>A0A4Q9LDS3</accession>
<organism evidence="1 2">
    <name type="scientific">Hamiltosporidium magnivora</name>
    <dbReference type="NCBI Taxonomy" id="148818"/>
    <lineage>
        <taxon>Eukaryota</taxon>
        <taxon>Fungi</taxon>
        <taxon>Fungi incertae sedis</taxon>
        <taxon>Microsporidia</taxon>
        <taxon>Dubosqiidae</taxon>
        <taxon>Hamiltosporidium</taxon>
    </lineage>
</organism>